<evidence type="ECO:0000313" key="2">
    <source>
        <dbReference type="EMBL" id="MCT7940663.1"/>
    </source>
</evidence>
<dbReference type="Proteomes" id="UP001155546">
    <property type="component" value="Unassembled WGS sequence"/>
</dbReference>
<keyword evidence="1" id="KW-0732">Signal</keyword>
<evidence type="ECO:0000256" key="1">
    <source>
        <dbReference type="SAM" id="SignalP"/>
    </source>
</evidence>
<reference evidence="2" key="1">
    <citation type="journal article" date="2023" name="Int. J. Syst. Evol. Microbiol.">
        <title>&lt;i&gt;Shewanella septentrionalis&lt;/i&gt; sp. nov. and &lt;i&gt;Shewanella holmiensis&lt;/i&gt; sp. nov., isolated from Baltic Sea water and sediments.</title>
        <authorList>
            <person name="Martin-Rodriguez A.J."/>
            <person name="Thorell K."/>
            <person name="Joffre E."/>
            <person name="Jensie-Markopoulos S."/>
            <person name="Moore E.R.B."/>
            <person name="Sjoling A."/>
        </authorList>
    </citation>
    <scope>NUCLEOTIDE SEQUENCE</scope>
    <source>
        <strain evidence="2">SP1S2-7</strain>
    </source>
</reference>
<comment type="caution">
    <text evidence="2">The sequence shown here is derived from an EMBL/GenBank/DDBJ whole genome shotgun (WGS) entry which is preliminary data.</text>
</comment>
<proteinExistence type="predicted"/>
<feature type="signal peptide" evidence="1">
    <location>
        <begin position="1"/>
        <end position="18"/>
    </location>
</feature>
<accession>A0A9X2WJV3</accession>
<feature type="chain" id="PRO_5040742206" evidence="1">
    <location>
        <begin position="19"/>
        <end position="128"/>
    </location>
</feature>
<keyword evidence="3" id="KW-1185">Reference proteome</keyword>
<evidence type="ECO:0000313" key="3">
    <source>
        <dbReference type="Proteomes" id="UP001155546"/>
    </source>
</evidence>
<dbReference type="AlphaFoldDB" id="A0A9X2WJV3"/>
<protein>
    <submittedName>
        <fullName evidence="2">Glycine zipper family protein</fullName>
    </submittedName>
</protein>
<dbReference type="RefSeq" id="WP_261297105.1">
    <property type="nucleotide sequence ID" value="NZ_JAMTCD010000002.1"/>
</dbReference>
<gene>
    <name evidence="2" type="ORF">NE535_02435</name>
</gene>
<sequence>MKNFILSALSFCAFTANANIIYDKSDVDEKDFIFDEHQCIEISQQVQKETQSRSIVGSAAKGAAVGAAGVAIAGGSGTQGAKTGAGIGVATGILGGSSDRKASQAKYEAEQELVVRNCMIKRGYSILN</sequence>
<name>A0A9X2WJV3_9GAMM</name>
<organism evidence="2 3">
    <name type="scientific">Shewanella holmiensis</name>
    <dbReference type="NCBI Taxonomy" id="2952222"/>
    <lineage>
        <taxon>Bacteria</taxon>
        <taxon>Pseudomonadati</taxon>
        <taxon>Pseudomonadota</taxon>
        <taxon>Gammaproteobacteria</taxon>
        <taxon>Alteromonadales</taxon>
        <taxon>Shewanellaceae</taxon>
        <taxon>Shewanella</taxon>
    </lineage>
</organism>
<dbReference type="EMBL" id="JAMTCD010000002">
    <property type="protein sequence ID" value="MCT7940663.1"/>
    <property type="molecule type" value="Genomic_DNA"/>
</dbReference>